<reference evidence="9 10" key="1">
    <citation type="submission" date="2020-08" db="EMBL/GenBank/DDBJ databases">
        <title>Plant Genome Project.</title>
        <authorList>
            <person name="Zhang R.-G."/>
        </authorList>
    </citation>
    <scope>NUCLEOTIDE SEQUENCE [LARGE SCALE GENOMIC DNA]</scope>
    <source>
        <tissue evidence="9">Rhizome</tissue>
    </source>
</reference>
<evidence type="ECO:0000259" key="7">
    <source>
        <dbReference type="PROSITE" id="PS51666"/>
    </source>
</evidence>
<comment type="subcellular location">
    <subcellularLocation>
        <location evidence="1 4 5">Nucleus</location>
    </subcellularLocation>
</comment>
<dbReference type="Proteomes" id="UP000734854">
    <property type="component" value="Unassembled WGS sequence"/>
</dbReference>
<evidence type="ECO:0000256" key="6">
    <source>
        <dbReference type="SAM" id="MobiDB-lite"/>
    </source>
</evidence>
<evidence type="ECO:0000256" key="3">
    <source>
        <dbReference type="ARBA" id="ARBA00023242"/>
    </source>
</evidence>
<dbReference type="InterPro" id="IPR014978">
    <property type="entry name" value="Gln-Leu-Gln_QLQ"/>
</dbReference>
<comment type="function">
    <text evidence="5">Transcription activator.</text>
</comment>
<evidence type="ECO:0000256" key="1">
    <source>
        <dbReference type="ARBA" id="ARBA00004123"/>
    </source>
</evidence>
<feature type="short sequence motif" description="Bipartite nuclear localization signal" evidence="4">
    <location>
        <begin position="106"/>
        <end position="113"/>
    </location>
</feature>
<evidence type="ECO:0000256" key="4">
    <source>
        <dbReference type="PROSITE-ProRule" id="PRU01002"/>
    </source>
</evidence>
<dbReference type="GO" id="GO:0006351">
    <property type="term" value="P:DNA-templated transcription"/>
    <property type="evidence" value="ECO:0007669"/>
    <property type="project" value="UniProtKB-UniRule"/>
</dbReference>
<gene>
    <name evidence="9" type="ORF">ZIOFF_061933</name>
</gene>
<proteinExistence type="inferred from homology"/>
<dbReference type="Pfam" id="PF08880">
    <property type="entry name" value="QLQ"/>
    <property type="match status" value="1"/>
</dbReference>
<dbReference type="Pfam" id="PF08879">
    <property type="entry name" value="WRC"/>
    <property type="match status" value="1"/>
</dbReference>
<evidence type="ECO:0000313" key="9">
    <source>
        <dbReference type="EMBL" id="KAG6478490.1"/>
    </source>
</evidence>
<comment type="domain">
    <text evidence="5">The QLQ domain and WRC domain may be involved in protein-protein interaction and DNA-binding, respectively.</text>
</comment>
<feature type="domain" description="WRC" evidence="8">
    <location>
        <begin position="73"/>
        <end position="117"/>
    </location>
</feature>
<protein>
    <recommendedName>
        <fullName evidence="5">Growth-regulating factor</fullName>
    </recommendedName>
</protein>
<evidence type="ECO:0000256" key="2">
    <source>
        <dbReference type="ARBA" id="ARBA00008122"/>
    </source>
</evidence>
<keyword evidence="3 4" id="KW-0539">Nucleus</keyword>
<dbReference type="AlphaFoldDB" id="A0A8J5EZR3"/>
<dbReference type="InterPro" id="IPR031137">
    <property type="entry name" value="GRF"/>
</dbReference>
<dbReference type="GO" id="GO:0006355">
    <property type="term" value="P:regulation of DNA-templated transcription"/>
    <property type="evidence" value="ECO:0007669"/>
    <property type="project" value="InterPro"/>
</dbReference>
<evidence type="ECO:0000256" key="5">
    <source>
        <dbReference type="RuleBase" id="RU367127"/>
    </source>
</evidence>
<feature type="compositionally biased region" description="Basic residues" evidence="6">
    <location>
        <begin position="103"/>
        <end position="112"/>
    </location>
</feature>
<keyword evidence="10" id="KW-1185">Reference proteome</keyword>
<dbReference type="GO" id="GO:0032502">
    <property type="term" value="P:developmental process"/>
    <property type="evidence" value="ECO:0007669"/>
    <property type="project" value="InterPro"/>
</dbReference>
<accession>A0A8J5EZR3</accession>
<comment type="similarity">
    <text evidence="2 5">Belongs to the GRF family.</text>
</comment>
<dbReference type="PROSITE" id="PS51667">
    <property type="entry name" value="WRC"/>
    <property type="match status" value="1"/>
</dbReference>
<dbReference type="EMBL" id="JACMSC010000017">
    <property type="protein sequence ID" value="KAG6478490.1"/>
    <property type="molecule type" value="Genomic_DNA"/>
</dbReference>
<feature type="short sequence motif" description="Bipartite nuclear localization signal" evidence="4">
    <location>
        <begin position="78"/>
        <end position="88"/>
    </location>
</feature>
<comment type="caution">
    <text evidence="9">The sequence shown here is derived from an EMBL/GenBank/DDBJ whole genome shotgun (WGS) entry which is preliminary data.</text>
</comment>
<keyword evidence="5" id="KW-0804">Transcription</keyword>
<dbReference type="PANTHER" id="PTHR31602:SF113">
    <property type="entry name" value="GROWTH-REGULATING FACTOR 4"/>
    <property type="match status" value="1"/>
</dbReference>
<feature type="domain" description="QLQ" evidence="7">
    <location>
        <begin position="13"/>
        <end position="48"/>
    </location>
</feature>
<dbReference type="SMART" id="SM00951">
    <property type="entry name" value="QLQ"/>
    <property type="match status" value="1"/>
</dbReference>
<keyword evidence="5" id="KW-0010">Activator</keyword>
<sequence length="352" mass="39773">MSSFEAALGGRRTFTDAQWQEMEHQVLILKYLIAGVPVPPELIVPIRRSFEALTGRYYHPSMSYYSYYGKRPDPEPGRCRRTDGKKWRCSKDAYPGSKYCERHMHRGRNRSRKPVESQTVSPTKNTSSTLASFSPASDNTSGSGAENFKNITIHSTAGPSTHIPCINVTGSSQLPVDTYTLSNRYFSGLRADVDEHRFFSEASGSGKVLGVDNPWHLMSTWSSTFPQSKLQDSFNLRNAYPQLQLLQDHGQVTLPSLSGQQCQQDHSLFGSESSLTEPAKHETQSLRPFFEEWPKARDSWRNLDDNRSNRASFSTTQLSISIPMTSPDFTSTSSRELEMRWQSICTFAHVFT</sequence>
<dbReference type="GO" id="GO:0005524">
    <property type="term" value="F:ATP binding"/>
    <property type="evidence" value="ECO:0007669"/>
    <property type="project" value="UniProtKB-UniRule"/>
</dbReference>
<name>A0A8J5EZR3_ZINOF</name>
<feature type="region of interest" description="Disordered" evidence="6">
    <location>
        <begin position="101"/>
        <end position="145"/>
    </location>
</feature>
<dbReference type="InterPro" id="IPR014977">
    <property type="entry name" value="WRC_dom"/>
</dbReference>
<dbReference type="PANTHER" id="PTHR31602">
    <property type="entry name" value="GROWTH-REGULATING FACTOR 5"/>
    <property type="match status" value="1"/>
</dbReference>
<evidence type="ECO:0000259" key="8">
    <source>
        <dbReference type="PROSITE" id="PS51667"/>
    </source>
</evidence>
<dbReference type="GO" id="GO:0005634">
    <property type="term" value="C:nucleus"/>
    <property type="evidence" value="ECO:0007669"/>
    <property type="project" value="UniProtKB-SubCell"/>
</dbReference>
<organism evidence="9 10">
    <name type="scientific">Zingiber officinale</name>
    <name type="common">Ginger</name>
    <name type="synonym">Amomum zingiber</name>
    <dbReference type="NCBI Taxonomy" id="94328"/>
    <lineage>
        <taxon>Eukaryota</taxon>
        <taxon>Viridiplantae</taxon>
        <taxon>Streptophyta</taxon>
        <taxon>Embryophyta</taxon>
        <taxon>Tracheophyta</taxon>
        <taxon>Spermatophyta</taxon>
        <taxon>Magnoliopsida</taxon>
        <taxon>Liliopsida</taxon>
        <taxon>Zingiberales</taxon>
        <taxon>Zingiberaceae</taxon>
        <taxon>Zingiber</taxon>
    </lineage>
</organism>
<feature type="compositionally biased region" description="Polar residues" evidence="6">
    <location>
        <begin position="116"/>
        <end position="145"/>
    </location>
</feature>
<evidence type="ECO:0000313" key="10">
    <source>
        <dbReference type="Proteomes" id="UP000734854"/>
    </source>
</evidence>
<dbReference type="PROSITE" id="PS51666">
    <property type="entry name" value="QLQ"/>
    <property type="match status" value="1"/>
</dbReference>
<keyword evidence="5" id="KW-0805">Transcription regulation</keyword>